<keyword evidence="3" id="KW-0812">Transmembrane</keyword>
<feature type="region of interest" description="Disordered" evidence="2">
    <location>
        <begin position="196"/>
        <end position="218"/>
    </location>
</feature>
<dbReference type="GeneID" id="106164208"/>
<dbReference type="InParanoid" id="A0A1S3IHY2"/>
<dbReference type="SUPFAM" id="SSF58100">
    <property type="entry name" value="Bacterial hemolysins"/>
    <property type="match status" value="1"/>
</dbReference>
<feature type="region of interest" description="Disordered" evidence="2">
    <location>
        <begin position="52"/>
        <end position="93"/>
    </location>
</feature>
<protein>
    <submittedName>
        <fullName evidence="5">Kinectin</fullName>
    </submittedName>
</protein>
<accession>A0A1S3IHY2</accession>
<evidence type="ECO:0000256" key="3">
    <source>
        <dbReference type="SAM" id="Phobius"/>
    </source>
</evidence>
<reference evidence="5" key="1">
    <citation type="submission" date="2025-08" db="UniProtKB">
        <authorList>
            <consortium name="RefSeq"/>
        </authorList>
    </citation>
    <scope>IDENTIFICATION</scope>
    <source>
        <tissue evidence="5">Gonads</tissue>
    </source>
</reference>
<feature type="compositionally biased region" description="Basic and acidic residues" evidence="2">
    <location>
        <begin position="1037"/>
        <end position="1049"/>
    </location>
</feature>
<dbReference type="PANTHER" id="PTHR18939">
    <property type="entry name" value="RIBOSOME BINDING PROTEIN-1"/>
    <property type="match status" value="1"/>
</dbReference>
<dbReference type="Gene3D" id="1.20.1170.10">
    <property type="match status" value="1"/>
</dbReference>
<evidence type="ECO:0000313" key="4">
    <source>
        <dbReference type="Proteomes" id="UP000085678"/>
    </source>
</evidence>
<feature type="region of interest" description="Disordered" evidence="2">
    <location>
        <begin position="111"/>
        <end position="158"/>
    </location>
</feature>
<keyword evidence="1" id="KW-0175">Coiled coil</keyword>
<feature type="compositionally biased region" description="Basic residues" evidence="2">
    <location>
        <begin position="66"/>
        <end position="75"/>
    </location>
</feature>
<organism evidence="4 5">
    <name type="scientific">Lingula anatina</name>
    <name type="common">Brachiopod</name>
    <name type="synonym">Lingula unguis</name>
    <dbReference type="NCBI Taxonomy" id="7574"/>
    <lineage>
        <taxon>Eukaryota</taxon>
        <taxon>Metazoa</taxon>
        <taxon>Spiralia</taxon>
        <taxon>Lophotrochozoa</taxon>
        <taxon>Brachiopoda</taxon>
        <taxon>Linguliformea</taxon>
        <taxon>Lingulata</taxon>
        <taxon>Lingulida</taxon>
        <taxon>Linguloidea</taxon>
        <taxon>Lingulidae</taxon>
        <taxon>Lingula</taxon>
    </lineage>
</organism>
<feature type="region of interest" description="Disordered" evidence="2">
    <location>
        <begin position="685"/>
        <end position="712"/>
    </location>
</feature>
<feature type="region of interest" description="Disordered" evidence="2">
    <location>
        <begin position="783"/>
        <end position="806"/>
    </location>
</feature>
<feature type="compositionally biased region" description="Basic and acidic residues" evidence="2">
    <location>
        <begin position="1056"/>
        <end position="1076"/>
    </location>
</feature>
<feature type="region of interest" description="Disordered" evidence="2">
    <location>
        <begin position="1036"/>
        <end position="1076"/>
    </location>
</feature>
<feature type="region of interest" description="Disordered" evidence="2">
    <location>
        <begin position="1155"/>
        <end position="1177"/>
    </location>
</feature>
<dbReference type="Proteomes" id="UP000085678">
    <property type="component" value="Unplaced"/>
</dbReference>
<dbReference type="STRING" id="7574.A0A1S3IHY2"/>
<keyword evidence="3" id="KW-1133">Transmembrane helix</keyword>
<gene>
    <name evidence="5" type="primary">LOC106164208</name>
</gene>
<feature type="coiled-coil region" evidence="1">
    <location>
        <begin position="266"/>
        <end position="350"/>
    </location>
</feature>
<feature type="compositionally biased region" description="Basic and acidic residues" evidence="2">
    <location>
        <begin position="76"/>
        <end position="85"/>
    </location>
</feature>
<dbReference type="KEGG" id="lak:106164208"/>
<dbReference type="PANTHER" id="PTHR18939:SF4">
    <property type="entry name" value="RIBOSOME-BINDING PROTEIN 1"/>
    <property type="match status" value="1"/>
</dbReference>
<feature type="compositionally biased region" description="Polar residues" evidence="2">
    <location>
        <begin position="788"/>
        <end position="801"/>
    </location>
</feature>
<evidence type="ECO:0000313" key="5">
    <source>
        <dbReference type="RefSeq" id="XP_013397491.1"/>
    </source>
</evidence>
<evidence type="ECO:0000256" key="2">
    <source>
        <dbReference type="SAM" id="MobiDB-lite"/>
    </source>
</evidence>
<keyword evidence="4" id="KW-1185">Reference proteome</keyword>
<feature type="compositionally biased region" description="Polar residues" evidence="2">
    <location>
        <begin position="482"/>
        <end position="495"/>
    </location>
</feature>
<feature type="region of interest" description="Disordered" evidence="2">
    <location>
        <begin position="1400"/>
        <end position="1427"/>
    </location>
</feature>
<feature type="transmembrane region" description="Helical" evidence="3">
    <location>
        <begin position="12"/>
        <end position="31"/>
    </location>
</feature>
<dbReference type="OrthoDB" id="6410656at2759"/>
<dbReference type="RefSeq" id="XP_013397491.1">
    <property type="nucleotide sequence ID" value="XM_013542037.2"/>
</dbReference>
<dbReference type="Gene3D" id="1.20.5.1700">
    <property type="match status" value="1"/>
</dbReference>
<feature type="compositionally biased region" description="Basic and acidic residues" evidence="2">
    <location>
        <begin position="137"/>
        <end position="146"/>
    </location>
</feature>
<dbReference type="InterPro" id="IPR040248">
    <property type="entry name" value="RRBP1"/>
</dbReference>
<name>A0A1S3IHY2_LINAN</name>
<feature type="compositionally biased region" description="Basic and acidic residues" evidence="2">
    <location>
        <begin position="52"/>
        <end position="65"/>
    </location>
</feature>
<feature type="compositionally biased region" description="Basic and acidic residues" evidence="2">
    <location>
        <begin position="1160"/>
        <end position="1173"/>
    </location>
</feature>
<feature type="compositionally biased region" description="Basic and acidic residues" evidence="2">
    <location>
        <begin position="685"/>
        <end position="702"/>
    </location>
</feature>
<sequence>MAGENLIQMDSQTMLIGAALFIITFIVAYFISCVAIREKSYEEVIAEQRRLNEEVQQKQKLEKKEKKGKYKKGKGKGGEKEKESPVVEAVTATTSIENHAKMVEYELEPEIIDTSEEHPKPPTPRKGKKPKSILVNKNEKPRRSISEEGAPELFHPDKLPKDEVELMHEHAHFETKTKEKREVKKEVSEVMVQEVALTTASEPPVTEGKKNKKSKGDGDGLMLSGEKLLAAVKKALLTDVEIQALIDVLLNRQQGNEQWTKKGDPVSLLKKQLEEKEKTLQEEQQLAMAANKKVKELRQELSQEKQNFTKYEKRMSESLTLKQQEMDALHARMQQSHEQHMMEVAALKNQLQRKDPQDHQVLLQENRQLKEALAQGRIAAAPEVHNLQSQLQIIQNEMANNARKLTAAENGKLNAESKLKQYEDRIKFMESKKAEGDAAFNKRLTEMAEELQKSESRCKNAMQELDAAKARTQGAESEAAKLQSQLQTKTGSESLLTKKNEEVSNLTSQIEKQASELKNLTAELEKQKAKNNEVEAEKQDLAERLSKTQQSVSEMSGLQGELNAKLVELQQVSSELEQQKTAYNNLESERQKLAALLTNAEQQVATLQSSQCETNANSAQVKTLQEELDKQKKAYDELLIEKQKAAEDLLNVQQALEKLQVLLAELEGKDNEMVQLKQEVETLRKSNEDLQNEKTRAEDALSKAESSLQEAKVNENNLTSKVEEMERLKQEIVTLKKDQDELVAENAQLSESLTKAEESVEEKADLRSMVIQAELNRLTEELEKQKQANDALQQAQSPPDTTSKDAEISRLTEEVEALKKANEEVIVKARKMLSGESATNQEVFVLEAKLDNATYAVTTLRKQLADADKEFNELEAECKDLRSVVAELKQQNDELRLQQPKLTGYYYESIPVDVHKVTSELHVNIVEVGQVKVEMEKQRQVNSELSEQIFLLQSELDRKAAQINELTSTLGSQLVTILALQNKQEETVGSNSELKKVKDELETQRKKNNELREKNWKAMEALNSAEKSVQEKLAAQAKKESALQNKQEETVGSNSELKKVKDELETQRKKNNELREKNWKAMEALNSAEKSVQEKLAAQAKKESEKLSAQVSGEQSKLRQLLQRIFSDVKVDQSLAHSDWMSSFETEVKKYLSTLSSSSDNKDLKEAQEREDQLQSQVQHYKSVLDETEAMLNKLQGSVESEEGKWKQKVAGIESQLSGANGEKQKLQQELDQARDKVSSLEQELSDVKKCIPISEEAQQQLEELKVKLQENEKKQKELATANARLNGQLKIGQDALKQETELVQKLQQQVNEKTQQSPSTNKPLLRDTSTVLAVTQSEWEIVDPPKDIPQNPSNMNGTAGVSAGEVEQLKHKLADREKQLESEIMKNKQLAARLSNISVSPQGPRLSDKQRVAVTVAKSGDTGTSV</sequence>
<keyword evidence="3" id="KW-0472">Membrane</keyword>
<proteinExistence type="predicted"/>
<dbReference type="GO" id="GO:0005789">
    <property type="term" value="C:endoplasmic reticulum membrane"/>
    <property type="evidence" value="ECO:0007669"/>
    <property type="project" value="TreeGrafter"/>
</dbReference>
<evidence type="ECO:0000256" key="1">
    <source>
        <dbReference type="SAM" id="Coils"/>
    </source>
</evidence>
<feature type="region of interest" description="Disordered" evidence="2">
    <location>
        <begin position="469"/>
        <end position="500"/>
    </location>
</feature>